<gene>
    <name evidence="1" type="ORF">QAD02_017600</name>
</gene>
<dbReference type="EMBL" id="CM056741">
    <property type="protein sequence ID" value="KAJ8681808.1"/>
    <property type="molecule type" value="Genomic_DNA"/>
</dbReference>
<keyword evidence="2" id="KW-1185">Reference proteome</keyword>
<name>A0ACC2PFG9_9HYME</name>
<organism evidence="1 2">
    <name type="scientific">Eretmocerus hayati</name>
    <dbReference type="NCBI Taxonomy" id="131215"/>
    <lineage>
        <taxon>Eukaryota</taxon>
        <taxon>Metazoa</taxon>
        <taxon>Ecdysozoa</taxon>
        <taxon>Arthropoda</taxon>
        <taxon>Hexapoda</taxon>
        <taxon>Insecta</taxon>
        <taxon>Pterygota</taxon>
        <taxon>Neoptera</taxon>
        <taxon>Endopterygota</taxon>
        <taxon>Hymenoptera</taxon>
        <taxon>Apocrita</taxon>
        <taxon>Proctotrupomorpha</taxon>
        <taxon>Chalcidoidea</taxon>
        <taxon>Aphelinidae</taxon>
        <taxon>Aphelininae</taxon>
        <taxon>Eretmocerus</taxon>
    </lineage>
</organism>
<evidence type="ECO:0000313" key="2">
    <source>
        <dbReference type="Proteomes" id="UP001239111"/>
    </source>
</evidence>
<proteinExistence type="predicted"/>
<evidence type="ECO:0000313" key="1">
    <source>
        <dbReference type="EMBL" id="KAJ8681808.1"/>
    </source>
</evidence>
<dbReference type="Proteomes" id="UP001239111">
    <property type="component" value="Chromosome 1"/>
</dbReference>
<protein>
    <submittedName>
        <fullName evidence="1">Uncharacterized protein</fullName>
    </submittedName>
</protein>
<reference evidence="1" key="1">
    <citation type="submission" date="2023-04" db="EMBL/GenBank/DDBJ databases">
        <title>A chromosome-level genome assembly of the parasitoid wasp Eretmocerus hayati.</title>
        <authorList>
            <person name="Zhong Y."/>
            <person name="Liu S."/>
            <person name="Liu Y."/>
        </authorList>
    </citation>
    <scope>NUCLEOTIDE SEQUENCE</scope>
    <source>
        <strain evidence="1">ZJU_SS_LIU_2023</strain>
    </source>
</reference>
<comment type="caution">
    <text evidence="1">The sequence shown here is derived from an EMBL/GenBank/DDBJ whole genome shotgun (WGS) entry which is preliminary data.</text>
</comment>
<sequence>MLKTLPRNFDQLSTVQIQFKRHIDHRSIYMHEPIRLSKTIDALDWLMKTPLYKKHKIHVNQKYIDDHKTHNEDIDLIVDLEYMKSTPDEIDYSQTELIDDPKDPLFVREKRVISQDDTGINNNSDTNEEVLIINRNQEMVDNVLIIAPGQNKKPISSQRFENFQELCFPRTYGGHAIDENRILSYSKRMKYETRNVDRRSCETTLLLLMVKLKIEMSVVSSIN</sequence>
<accession>A0ACC2PFG9</accession>